<dbReference type="SUPFAM" id="SSF51735">
    <property type="entry name" value="NAD(P)-binding Rossmann-fold domains"/>
    <property type="match status" value="1"/>
</dbReference>
<dbReference type="Gene3D" id="3.90.180.10">
    <property type="entry name" value="Medium-chain alcohol dehydrogenases, catalytic domain"/>
    <property type="match status" value="1"/>
</dbReference>
<sequence length="343" mass="37381">MQEKMNAVVLKDEGKFAIEEKPVPKIKKDNEILIRIDICSICGSDMMILRNPPGYPAKTGITIGHEMVGTVLEVGAGVTSFQPGDRVVCDNNMPCGQCYFCRTGHASMCEHLKCLGFDDDGFFAQYAVVPDSLAVQIDKDIPLETAIFTEPLNCVMSGANKVRLMPGETVVVIGAGAIGLYFIQLMKLNGAGKVISVEPTEFRREYAGNMGADVVVSPQEADEAVKEATKGLGADVVIDAVGFCIKDAIRFARSSGRILLFGLNMAATQEICQSQITRKDLTVYGSYIGTYTWHNTIQMLANIPMKLEDMITHRLTLEEFGVGFEAMRDGSALEVVMYPNGRP</sequence>
<dbReference type="RefSeq" id="WP_028529903.1">
    <property type="nucleotide sequence ID" value="NZ_CABLBR010000036.1"/>
</dbReference>
<gene>
    <name evidence="7" type="ORF">NQ502_08295</name>
</gene>
<evidence type="ECO:0000256" key="1">
    <source>
        <dbReference type="ARBA" id="ARBA00022723"/>
    </source>
</evidence>
<dbReference type="Proteomes" id="UP001060164">
    <property type="component" value="Chromosome"/>
</dbReference>
<dbReference type="InterPro" id="IPR036291">
    <property type="entry name" value="NAD(P)-bd_dom_sf"/>
</dbReference>
<dbReference type="InterPro" id="IPR050129">
    <property type="entry name" value="Zn_alcohol_dh"/>
</dbReference>
<evidence type="ECO:0000259" key="5">
    <source>
        <dbReference type="Pfam" id="PF00107"/>
    </source>
</evidence>
<keyword evidence="1 4" id="KW-0479">Metal-binding</keyword>
<dbReference type="PROSITE" id="PS00059">
    <property type="entry name" value="ADH_ZINC"/>
    <property type="match status" value="1"/>
</dbReference>
<feature type="domain" description="Alcohol dehydrogenase-like N-terminal" evidence="6">
    <location>
        <begin position="29"/>
        <end position="138"/>
    </location>
</feature>
<dbReference type="EMBL" id="CP102290">
    <property type="protein sequence ID" value="UWP61014.1"/>
    <property type="molecule type" value="Genomic_DNA"/>
</dbReference>
<comment type="cofactor">
    <cofactor evidence="4">
        <name>Zn(2+)</name>
        <dbReference type="ChEBI" id="CHEBI:29105"/>
    </cofactor>
</comment>
<dbReference type="InterPro" id="IPR013154">
    <property type="entry name" value="ADH-like_N"/>
</dbReference>
<dbReference type="Pfam" id="PF08240">
    <property type="entry name" value="ADH_N"/>
    <property type="match status" value="1"/>
</dbReference>
<organism evidence="7 8">
    <name type="scientific">Ruminococcus gauvreauii</name>
    <dbReference type="NCBI Taxonomy" id="438033"/>
    <lineage>
        <taxon>Bacteria</taxon>
        <taxon>Bacillati</taxon>
        <taxon>Bacillota</taxon>
        <taxon>Clostridia</taxon>
        <taxon>Eubacteriales</taxon>
        <taxon>Oscillospiraceae</taxon>
        <taxon>Ruminococcus</taxon>
    </lineage>
</organism>
<accession>A0ABY5VKB7</accession>
<dbReference type="Gene3D" id="3.40.50.720">
    <property type="entry name" value="NAD(P)-binding Rossmann-like Domain"/>
    <property type="match status" value="1"/>
</dbReference>
<keyword evidence="8" id="KW-1185">Reference proteome</keyword>
<dbReference type="InterPro" id="IPR011032">
    <property type="entry name" value="GroES-like_sf"/>
</dbReference>
<evidence type="ECO:0000313" key="7">
    <source>
        <dbReference type="EMBL" id="UWP61014.1"/>
    </source>
</evidence>
<evidence type="ECO:0000259" key="6">
    <source>
        <dbReference type="Pfam" id="PF08240"/>
    </source>
</evidence>
<keyword evidence="2 4" id="KW-0862">Zinc</keyword>
<keyword evidence="3" id="KW-0560">Oxidoreductase</keyword>
<evidence type="ECO:0000256" key="3">
    <source>
        <dbReference type="ARBA" id="ARBA00023002"/>
    </source>
</evidence>
<dbReference type="SUPFAM" id="SSF50129">
    <property type="entry name" value="GroES-like"/>
    <property type="match status" value="1"/>
</dbReference>
<name>A0ABY5VKB7_9FIRM</name>
<feature type="domain" description="Alcohol dehydrogenase-like C-terminal" evidence="5">
    <location>
        <begin position="177"/>
        <end position="301"/>
    </location>
</feature>
<dbReference type="PANTHER" id="PTHR43401:SF2">
    <property type="entry name" value="L-THREONINE 3-DEHYDROGENASE"/>
    <property type="match status" value="1"/>
</dbReference>
<dbReference type="InterPro" id="IPR013149">
    <property type="entry name" value="ADH-like_C"/>
</dbReference>
<proteinExistence type="inferred from homology"/>
<dbReference type="InterPro" id="IPR002328">
    <property type="entry name" value="ADH_Zn_CS"/>
</dbReference>
<protein>
    <submittedName>
        <fullName evidence="7">Alcohol dehydrogenase catalytic domain-containing protein</fullName>
    </submittedName>
</protein>
<dbReference type="Pfam" id="PF00107">
    <property type="entry name" value="ADH_zinc_N"/>
    <property type="match status" value="1"/>
</dbReference>
<evidence type="ECO:0000313" key="8">
    <source>
        <dbReference type="Proteomes" id="UP001060164"/>
    </source>
</evidence>
<reference evidence="7" key="1">
    <citation type="journal article" date="2022" name="Cell">
        <title>Design, construction, and in vivo augmentation of a complex gut microbiome.</title>
        <authorList>
            <person name="Cheng A.G."/>
            <person name="Ho P.Y."/>
            <person name="Aranda-Diaz A."/>
            <person name="Jain S."/>
            <person name="Yu F.B."/>
            <person name="Meng X."/>
            <person name="Wang M."/>
            <person name="Iakiviak M."/>
            <person name="Nagashima K."/>
            <person name="Zhao A."/>
            <person name="Murugkar P."/>
            <person name="Patil A."/>
            <person name="Atabakhsh K."/>
            <person name="Weakley A."/>
            <person name="Yan J."/>
            <person name="Brumbaugh A.R."/>
            <person name="Higginbottom S."/>
            <person name="Dimas A."/>
            <person name="Shiver A.L."/>
            <person name="Deutschbauer A."/>
            <person name="Neff N."/>
            <person name="Sonnenburg J.L."/>
            <person name="Huang K.C."/>
            <person name="Fischbach M.A."/>
        </authorList>
    </citation>
    <scope>NUCLEOTIDE SEQUENCE</scope>
    <source>
        <strain evidence="7">DSM 19829</strain>
    </source>
</reference>
<evidence type="ECO:0000256" key="4">
    <source>
        <dbReference type="RuleBase" id="RU361277"/>
    </source>
</evidence>
<dbReference type="PANTHER" id="PTHR43401">
    <property type="entry name" value="L-THREONINE 3-DEHYDROGENASE"/>
    <property type="match status" value="1"/>
</dbReference>
<evidence type="ECO:0000256" key="2">
    <source>
        <dbReference type="ARBA" id="ARBA00022833"/>
    </source>
</evidence>
<comment type="similarity">
    <text evidence="4">Belongs to the zinc-containing alcohol dehydrogenase family.</text>
</comment>